<feature type="compositionally biased region" description="Basic and acidic residues" evidence="1">
    <location>
        <begin position="573"/>
        <end position="595"/>
    </location>
</feature>
<organism evidence="3 4">
    <name type="scientific">Hyaloscypha bicolor E</name>
    <dbReference type="NCBI Taxonomy" id="1095630"/>
    <lineage>
        <taxon>Eukaryota</taxon>
        <taxon>Fungi</taxon>
        <taxon>Dikarya</taxon>
        <taxon>Ascomycota</taxon>
        <taxon>Pezizomycotina</taxon>
        <taxon>Leotiomycetes</taxon>
        <taxon>Helotiales</taxon>
        <taxon>Hyaloscyphaceae</taxon>
        <taxon>Hyaloscypha</taxon>
        <taxon>Hyaloscypha bicolor</taxon>
    </lineage>
</organism>
<feature type="region of interest" description="Disordered" evidence="1">
    <location>
        <begin position="377"/>
        <end position="399"/>
    </location>
</feature>
<feature type="transmembrane region" description="Helical" evidence="2">
    <location>
        <begin position="12"/>
        <end position="29"/>
    </location>
</feature>
<dbReference type="InParanoid" id="A0A2J6TTI4"/>
<reference evidence="3 4" key="1">
    <citation type="submission" date="2016-04" db="EMBL/GenBank/DDBJ databases">
        <title>A degradative enzymes factory behind the ericoid mycorrhizal symbiosis.</title>
        <authorList>
            <consortium name="DOE Joint Genome Institute"/>
            <person name="Martino E."/>
            <person name="Morin E."/>
            <person name="Grelet G."/>
            <person name="Kuo A."/>
            <person name="Kohler A."/>
            <person name="Daghino S."/>
            <person name="Barry K."/>
            <person name="Choi C."/>
            <person name="Cichocki N."/>
            <person name="Clum A."/>
            <person name="Copeland A."/>
            <person name="Hainaut M."/>
            <person name="Haridas S."/>
            <person name="Labutti K."/>
            <person name="Lindquist E."/>
            <person name="Lipzen A."/>
            <person name="Khouja H.-R."/>
            <person name="Murat C."/>
            <person name="Ohm R."/>
            <person name="Olson A."/>
            <person name="Spatafora J."/>
            <person name="Veneault-Fourrey C."/>
            <person name="Henrissat B."/>
            <person name="Grigoriev I."/>
            <person name="Martin F."/>
            <person name="Perotto S."/>
        </authorList>
    </citation>
    <scope>NUCLEOTIDE SEQUENCE [LARGE SCALE GENOMIC DNA]</scope>
    <source>
        <strain evidence="3 4">E</strain>
    </source>
</reference>
<protein>
    <submittedName>
        <fullName evidence="3">Uncharacterized protein</fullName>
    </submittedName>
</protein>
<sequence>MHQSPGRTRRILTFLGLATFIQIVLFLLWHKNSDPFNRYFSSQQHQSQTDEHEQESDPSGNVTAYSHIVKADVQRIGSFWSTSNHGLPPPFVFNPIDTSEITICDGPSPSHTGGTTRKLYAYPSLPADFPSPAFGGHDIIGTNGSICFTSTSRYGAYGINDNEIEWPEVNWGELQQKCFERNQHRYNVSGEVGKKARQALVLRGHEQFKWRKNDLLYTRSLVAELSLASGGEYEVILMIQLNGEEHANLTTADFHNETLLHSLSEQYVPAEFRNLAVFFNTNVLKDLYPEVQQWNYVMQAYQPVQWLALSRPQFSHFWTVEQDFRYLGHNYEFFNSIGEWARKQPRENIWERSSQFYIPAVHKTWDNFVQVIKQNTPSGQGVLGPKPPPKTSTYSSFKPATPLPSPIPKDWGVGEDADVISLSPIWDPKGSGWVFENYKHNFPPATPLRVSPPSCGRFSRRVLLLTHEEQVAHGTWVAGEATNPTTALHHGLKAVYAPHPLYFDEDIDHKALYTVFNGAEAGKAFDTSRAHEGLLLRPEWKDRWLRFTFSWSNQLAEELYRWFILQEKTSTDEIDGKKHAPRSEHPSGETPHDNEPCFPSMALHPVKNI</sequence>
<dbReference type="AlphaFoldDB" id="A0A2J6TTI4"/>
<gene>
    <name evidence="3" type="ORF">K444DRAFT_581187</name>
</gene>
<dbReference type="EMBL" id="KZ613745">
    <property type="protein sequence ID" value="PMD66334.1"/>
    <property type="molecule type" value="Genomic_DNA"/>
</dbReference>
<dbReference type="OrthoDB" id="3353407at2759"/>
<keyword evidence="2" id="KW-0812">Transmembrane</keyword>
<dbReference type="InterPro" id="IPR021822">
    <property type="entry name" value="DUF3405"/>
</dbReference>
<dbReference type="Pfam" id="PF11885">
    <property type="entry name" value="DUF3405"/>
    <property type="match status" value="1"/>
</dbReference>
<evidence type="ECO:0000313" key="4">
    <source>
        <dbReference type="Proteomes" id="UP000235371"/>
    </source>
</evidence>
<evidence type="ECO:0000256" key="2">
    <source>
        <dbReference type="SAM" id="Phobius"/>
    </source>
</evidence>
<proteinExistence type="predicted"/>
<dbReference type="GeneID" id="36585811"/>
<evidence type="ECO:0000256" key="1">
    <source>
        <dbReference type="SAM" id="MobiDB-lite"/>
    </source>
</evidence>
<dbReference type="PANTHER" id="PTHR36205:SF2">
    <property type="entry name" value="MAJOR FACILITATOR SUPERFAMILY TRANSPORTER"/>
    <property type="match status" value="1"/>
</dbReference>
<dbReference type="Proteomes" id="UP000235371">
    <property type="component" value="Unassembled WGS sequence"/>
</dbReference>
<keyword evidence="4" id="KW-1185">Reference proteome</keyword>
<feature type="region of interest" description="Disordered" evidence="1">
    <location>
        <begin position="573"/>
        <end position="600"/>
    </location>
</feature>
<name>A0A2J6TTI4_9HELO</name>
<dbReference type="RefSeq" id="XP_024743238.1">
    <property type="nucleotide sequence ID" value="XM_024877734.1"/>
</dbReference>
<keyword evidence="2" id="KW-1133">Transmembrane helix</keyword>
<keyword evidence="2" id="KW-0472">Membrane</keyword>
<evidence type="ECO:0000313" key="3">
    <source>
        <dbReference type="EMBL" id="PMD66334.1"/>
    </source>
</evidence>
<accession>A0A2J6TTI4</accession>
<dbReference type="PANTHER" id="PTHR36205">
    <property type="entry name" value="CHROMOSOME 19, WHOLE GENOME SHOTGUN SEQUENCE"/>
    <property type="match status" value="1"/>
</dbReference>
<feature type="region of interest" description="Disordered" evidence="1">
    <location>
        <begin position="41"/>
        <end position="61"/>
    </location>
</feature>